<proteinExistence type="predicted"/>
<feature type="transmembrane region" description="Helical" evidence="1">
    <location>
        <begin position="41"/>
        <end position="59"/>
    </location>
</feature>
<keyword evidence="3" id="KW-1185">Reference proteome</keyword>
<keyword evidence="1" id="KW-1133">Transmembrane helix</keyword>
<name>A0ABW2B410_9RHOB</name>
<feature type="transmembrane region" description="Helical" evidence="1">
    <location>
        <begin position="12"/>
        <end position="29"/>
    </location>
</feature>
<protein>
    <submittedName>
        <fullName evidence="2">Uncharacterized protein</fullName>
    </submittedName>
</protein>
<feature type="transmembrane region" description="Helical" evidence="1">
    <location>
        <begin position="65"/>
        <end position="88"/>
    </location>
</feature>
<evidence type="ECO:0000313" key="3">
    <source>
        <dbReference type="Proteomes" id="UP001596353"/>
    </source>
</evidence>
<dbReference type="Proteomes" id="UP001596353">
    <property type="component" value="Unassembled WGS sequence"/>
</dbReference>
<evidence type="ECO:0000313" key="2">
    <source>
        <dbReference type="EMBL" id="MFC6760474.1"/>
    </source>
</evidence>
<accession>A0ABW2B410</accession>
<dbReference type="EMBL" id="JBHSWG010000001">
    <property type="protein sequence ID" value="MFC6760474.1"/>
    <property type="molecule type" value="Genomic_DNA"/>
</dbReference>
<comment type="caution">
    <text evidence="2">The sequence shown here is derived from an EMBL/GenBank/DDBJ whole genome shotgun (WGS) entry which is preliminary data.</text>
</comment>
<sequence>METAIKITQLPWTTIMTLASGYAGYFIAHLGSRGHHKSADITFGTLIFGFWGLFAYLAALESAGISSLGASLVAIVATVALGGLWSILGRWVLEWILRALGVSHSDDLPSAWAALGRRMNVTPLQVSIKTTDGVIYHCDDLFSFRDEPDGAFILGGNGDVLLHVTHIKYPNADDFEEIRDVRSAEWGTEITYFPREQIARLDLRRKRKTRLSFFRRFGWR</sequence>
<keyword evidence="1" id="KW-0812">Transmembrane</keyword>
<organism evidence="2 3">
    <name type="scientific">Sulfitobacter porphyrae</name>
    <dbReference type="NCBI Taxonomy" id="1246864"/>
    <lineage>
        <taxon>Bacteria</taxon>
        <taxon>Pseudomonadati</taxon>
        <taxon>Pseudomonadota</taxon>
        <taxon>Alphaproteobacteria</taxon>
        <taxon>Rhodobacterales</taxon>
        <taxon>Roseobacteraceae</taxon>
        <taxon>Sulfitobacter</taxon>
    </lineage>
</organism>
<reference evidence="3" key="1">
    <citation type="journal article" date="2019" name="Int. J. Syst. Evol. Microbiol.">
        <title>The Global Catalogue of Microorganisms (GCM) 10K type strain sequencing project: providing services to taxonomists for standard genome sequencing and annotation.</title>
        <authorList>
            <consortium name="The Broad Institute Genomics Platform"/>
            <consortium name="The Broad Institute Genome Sequencing Center for Infectious Disease"/>
            <person name="Wu L."/>
            <person name="Ma J."/>
        </authorList>
    </citation>
    <scope>NUCLEOTIDE SEQUENCE [LARGE SCALE GENOMIC DNA]</scope>
    <source>
        <strain evidence="3">CCUG 66188</strain>
    </source>
</reference>
<evidence type="ECO:0000256" key="1">
    <source>
        <dbReference type="SAM" id="Phobius"/>
    </source>
</evidence>
<gene>
    <name evidence="2" type="ORF">ACFQFQ_14755</name>
</gene>
<keyword evidence="1" id="KW-0472">Membrane</keyword>